<protein>
    <submittedName>
        <fullName evidence="1">Uncharacterized protein</fullName>
    </submittedName>
</protein>
<dbReference type="KEGG" id="ares:IWH25_12925"/>
<reference evidence="1" key="1">
    <citation type="submission" date="2020-11" db="EMBL/GenBank/DDBJ databases">
        <title>Azospira restricta DSM 18626 genome sequence.</title>
        <authorList>
            <person name="Moe W.M."/>
        </authorList>
    </citation>
    <scope>NUCLEOTIDE SEQUENCE</scope>
    <source>
        <strain evidence="1">DSM 18626</strain>
    </source>
</reference>
<dbReference type="EMBL" id="CP064781">
    <property type="protein sequence ID" value="QRJ62669.1"/>
    <property type="molecule type" value="Genomic_DNA"/>
</dbReference>
<gene>
    <name evidence="1" type="ORF">IWH25_12925</name>
</gene>
<name>A0A974PWC5_9RHOO</name>
<dbReference type="Proteomes" id="UP000663444">
    <property type="component" value="Chromosome"/>
</dbReference>
<dbReference type="RefSeq" id="WP_203386198.1">
    <property type="nucleotide sequence ID" value="NZ_CP064781.1"/>
</dbReference>
<evidence type="ECO:0000313" key="2">
    <source>
        <dbReference type="Proteomes" id="UP000663444"/>
    </source>
</evidence>
<evidence type="ECO:0000313" key="1">
    <source>
        <dbReference type="EMBL" id="QRJ62669.1"/>
    </source>
</evidence>
<accession>A0A974PWC5</accession>
<sequence length="74" mass="7673">MDILSQRGKLLALVAPGILAIEAAPVPWAVAASTTDFTPRLTQTVPGCSPTRVGRLVDSGAVADHFSTKARSIT</sequence>
<proteinExistence type="predicted"/>
<keyword evidence="2" id="KW-1185">Reference proteome</keyword>
<organism evidence="1 2">
    <name type="scientific">Azospira restricta</name>
    <dbReference type="NCBI Taxonomy" id="404405"/>
    <lineage>
        <taxon>Bacteria</taxon>
        <taxon>Pseudomonadati</taxon>
        <taxon>Pseudomonadota</taxon>
        <taxon>Betaproteobacteria</taxon>
        <taxon>Rhodocyclales</taxon>
        <taxon>Rhodocyclaceae</taxon>
        <taxon>Azospira</taxon>
    </lineage>
</organism>
<dbReference type="AlphaFoldDB" id="A0A974PWC5"/>